<dbReference type="EMBL" id="RBXN01000002">
    <property type="protein sequence ID" value="RKT59837.1"/>
    <property type="molecule type" value="Genomic_DNA"/>
</dbReference>
<evidence type="ECO:0000313" key="12">
    <source>
        <dbReference type="EMBL" id="RKT59837.1"/>
    </source>
</evidence>
<evidence type="ECO:0000256" key="4">
    <source>
        <dbReference type="ARBA" id="ARBA00023053"/>
    </source>
</evidence>
<evidence type="ECO:0000256" key="3">
    <source>
        <dbReference type="ARBA" id="ARBA00023027"/>
    </source>
</evidence>
<dbReference type="GO" id="GO:0006814">
    <property type="term" value="P:sodium ion transport"/>
    <property type="evidence" value="ECO:0007669"/>
    <property type="project" value="UniProtKB-UniRule"/>
</dbReference>
<evidence type="ECO:0000256" key="7">
    <source>
        <dbReference type="ARBA" id="ARBA00023201"/>
    </source>
</evidence>
<organism evidence="12 13">
    <name type="scientific">Coprobacter fastidiosus NSB1 = JCM 33896</name>
    <dbReference type="NCBI Taxonomy" id="1349822"/>
    <lineage>
        <taxon>Bacteria</taxon>
        <taxon>Pseudomonadati</taxon>
        <taxon>Bacteroidota</taxon>
        <taxon>Bacteroidia</taxon>
        <taxon>Bacteroidales</taxon>
        <taxon>Barnesiellaceae</taxon>
        <taxon>Coprobacter</taxon>
    </lineage>
</organism>
<dbReference type="GeneID" id="92928308"/>
<dbReference type="GO" id="GO:0016655">
    <property type="term" value="F:oxidoreductase activity, acting on NAD(P)H, quinone or similar compound as acceptor"/>
    <property type="evidence" value="ECO:0007669"/>
    <property type="project" value="UniProtKB-UniRule"/>
</dbReference>
<dbReference type="InterPro" id="IPR008703">
    <property type="entry name" value="NqrA"/>
</dbReference>
<dbReference type="InterPro" id="IPR056147">
    <property type="entry name" value="NQRA_N"/>
</dbReference>
<evidence type="ECO:0000313" key="13">
    <source>
        <dbReference type="Proteomes" id="UP000269493"/>
    </source>
</evidence>
<evidence type="ECO:0000256" key="2">
    <source>
        <dbReference type="ARBA" id="ARBA00022967"/>
    </source>
</evidence>
<comment type="subunit">
    <text evidence="8">Composed of six subunits; NqrA, NqrB, NqrC, NqrD, NqrE and NqrF.</text>
</comment>
<keyword evidence="7 8" id="KW-0739">Sodium transport</keyword>
<evidence type="ECO:0000256" key="5">
    <source>
        <dbReference type="ARBA" id="ARBA00023065"/>
    </source>
</evidence>
<dbReference type="PANTHER" id="PTHR37839:SF1">
    <property type="entry name" value="NA(+)-TRANSLOCATING NADH-QUINONE REDUCTASE SUBUNIT A"/>
    <property type="match status" value="1"/>
</dbReference>
<dbReference type="InterPro" id="IPR022615">
    <property type="entry name" value="NqrA_C_domain"/>
</dbReference>
<evidence type="ECO:0000259" key="9">
    <source>
        <dbReference type="Pfam" id="PF05896"/>
    </source>
</evidence>
<gene>
    <name evidence="8" type="primary">nqrA</name>
    <name evidence="12" type="ORF">BC742_0759</name>
</gene>
<name>A0A495WF27_9BACT</name>
<feature type="domain" description="NqrA second alpha/beta" evidence="11">
    <location>
        <begin position="115"/>
        <end position="255"/>
    </location>
</feature>
<dbReference type="Pfam" id="PF05896">
    <property type="entry name" value="NQRA_N"/>
    <property type="match status" value="1"/>
</dbReference>
<comment type="caution">
    <text evidence="12">The sequence shown here is derived from an EMBL/GenBank/DDBJ whole genome shotgun (WGS) entry which is preliminary data.</text>
</comment>
<accession>A0A495WF27</accession>
<dbReference type="NCBIfam" id="NF003761">
    <property type="entry name" value="PRK05352.1-4"/>
    <property type="match status" value="1"/>
</dbReference>
<reference evidence="12 13" key="1">
    <citation type="submission" date="2018-10" db="EMBL/GenBank/DDBJ databases">
        <title>Genomic Encyclopedia of Archaeal and Bacterial Type Strains, Phase II (KMG-II): from individual species to whole genera.</title>
        <authorList>
            <person name="Goeker M."/>
        </authorList>
    </citation>
    <scope>NUCLEOTIDE SEQUENCE [LARGE SCALE GENOMIC DNA]</scope>
    <source>
        <strain evidence="12 13">NSB1</strain>
    </source>
</reference>
<evidence type="ECO:0000256" key="6">
    <source>
        <dbReference type="ARBA" id="ARBA00023075"/>
    </source>
</evidence>
<sequence>MANVIKLKKGLDIPLEGKPVKEVVDAPRSEYYALIPDDFHGVIPKVIVKAGDHVDAGTPLMYDKNRPEVKFVSPVSGEVVAVNRGERRKVLDITIKSDNEQTYVDFGKVDLTKLSGEQVKEFVLNAGLFPFIKQRPYDIIANPEVSPRDIFVSAWDSAPLAPDFAFVSKGEEKNFQAGLDALKKMTAGKVYVGMSVQNTVDISGVETVLFEGPHPAGNVGVQIQHIAPINKGEVVWTLSAFDVLLIGRFFNTGKVDFSRIVAVTGSEIVKPIYVRTVAGARLDSILGNNVKKSNYNQRFISGNVLTGVKVDPMGYLRMPHSQLTVIPEGDDCNEFFGWATPGLDKYSVSHSYFTWLLGRKKEYALDARLHGGERAIIMSGEYDKVFPMDILPEFLIKAVIAFDIDKMENLGIYEVAPEDFALCEFVDTSKLEIQKIIRNGLDQLMKEMN</sequence>
<keyword evidence="13" id="KW-1185">Reference proteome</keyword>
<dbReference type="OrthoDB" id="9774536at2"/>
<keyword evidence="6 8" id="KW-0830">Ubiquinone</keyword>
<keyword evidence="5 8" id="KW-0406">Ion transport</keyword>
<dbReference type="RefSeq" id="WP_009318797.1">
    <property type="nucleotide sequence ID" value="NZ_KI440811.1"/>
</dbReference>
<comment type="similarity">
    <text evidence="8">Belongs to the NqrA family.</text>
</comment>
<dbReference type="NCBIfam" id="TIGR01936">
    <property type="entry name" value="nqrA"/>
    <property type="match status" value="1"/>
</dbReference>
<feature type="domain" description="NqrA N-terminal barrel-sandwich hybrid" evidence="9">
    <location>
        <begin position="5"/>
        <end position="97"/>
    </location>
</feature>
<dbReference type="PANTHER" id="PTHR37839">
    <property type="entry name" value="NA(+)-TRANSLOCATING NADH-QUINONE REDUCTASE SUBUNIT A"/>
    <property type="match status" value="1"/>
</dbReference>
<dbReference type="Proteomes" id="UP000269493">
    <property type="component" value="Unassembled WGS sequence"/>
</dbReference>
<keyword evidence="2 8" id="KW-1278">Translocase</keyword>
<dbReference type="HAMAP" id="MF_00425">
    <property type="entry name" value="NqrA"/>
    <property type="match status" value="1"/>
</dbReference>
<dbReference type="EC" id="7.2.1.1" evidence="8"/>
<dbReference type="InterPro" id="IPR011053">
    <property type="entry name" value="Single_hybrid_motif"/>
</dbReference>
<dbReference type="AlphaFoldDB" id="A0A495WF27"/>
<evidence type="ECO:0000256" key="1">
    <source>
        <dbReference type="ARBA" id="ARBA00022448"/>
    </source>
</evidence>
<keyword evidence="3 8" id="KW-0520">NAD</keyword>
<comment type="catalytic activity">
    <reaction evidence="8">
        <text>a ubiquinone + n Na(+)(in) + NADH + H(+) = a ubiquinol + n Na(+)(out) + NAD(+)</text>
        <dbReference type="Rhea" id="RHEA:47748"/>
        <dbReference type="Rhea" id="RHEA-COMP:9565"/>
        <dbReference type="Rhea" id="RHEA-COMP:9566"/>
        <dbReference type="ChEBI" id="CHEBI:15378"/>
        <dbReference type="ChEBI" id="CHEBI:16389"/>
        <dbReference type="ChEBI" id="CHEBI:17976"/>
        <dbReference type="ChEBI" id="CHEBI:29101"/>
        <dbReference type="ChEBI" id="CHEBI:57540"/>
        <dbReference type="ChEBI" id="CHEBI:57945"/>
        <dbReference type="EC" id="7.2.1.1"/>
    </reaction>
</comment>
<dbReference type="InterPro" id="IPR056148">
    <property type="entry name" value="NQRA_2nd"/>
</dbReference>
<keyword evidence="1 8" id="KW-0813">Transport</keyword>
<feature type="domain" description="Na(+)-translocating NADH-quinone reductase subunit A C-terminal" evidence="10">
    <location>
        <begin position="260"/>
        <end position="310"/>
    </location>
</feature>
<evidence type="ECO:0000256" key="8">
    <source>
        <dbReference type="HAMAP-Rule" id="MF_00425"/>
    </source>
</evidence>
<protein>
    <recommendedName>
        <fullName evidence="8">Na(+)-translocating NADH-quinone reductase subunit A</fullName>
        <shortName evidence="8">Na(+)-NQR subunit A</shortName>
        <shortName evidence="8">Na(+)-translocating NQR subunit A</shortName>
        <ecNumber evidence="8">7.2.1.1</ecNumber>
    </recommendedName>
    <alternativeName>
        <fullName evidence="8">NQR complex subunit A</fullName>
    </alternativeName>
    <alternativeName>
        <fullName evidence="8">NQR-1 subunit A</fullName>
    </alternativeName>
</protein>
<keyword evidence="4 8" id="KW-0915">Sodium</keyword>
<dbReference type="Pfam" id="PF11973">
    <property type="entry name" value="NQRA_SLBB"/>
    <property type="match status" value="1"/>
</dbReference>
<dbReference type="SUPFAM" id="SSF51230">
    <property type="entry name" value="Single hybrid motif"/>
    <property type="match status" value="1"/>
</dbReference>
<dbReference type="Pfam" id="PF24836">
    <property type="entry name" value="NQRA_2nd"/>
    <property type="match status" value="1"/>
</dbReference>
<evidence type="ECO:0000259" key="10">
    <source>
        <dbReference type="Pfam" id="PF11973"/>
    </source>
</evidence>
<comment type="function">
    <text evidence="8">NQR complex catalyzes the reduction of ubiquinone-1 to ubiquinol by two successive reactions, coupled with the transport of Na(+) ions from the cytoplasm to the periplasm. NqrA to NqrE are probably involved in the second step, the conversion of ubisemiquinone to ubiquinol.</text>
</comment>
<evidence type="ECO:0000259" key="11">
    <source>
        <dbReference type="Pfam" id="PF24836"/>
    </source>
</evidence>
<proteinExistence type="inferred from homology"/>